<evidence type="ECO:0000256" key="1">
    <source>
        <dbReference type="ARBA" id="ARBA00005166"/>
    </source>
</evidence>
<protein>
    <submittedName>
        <fullName evidence="11">Nucleotidyltransferase</fullName>
    </submittedName>
</protein>
<accession>A0A1W6K253</accession>
<evidence type="ECO:0000313" key="12">
    <source>
        <dbReference type="Proteomes" id="UP000193404"/>
    </source>
</evidence>
<comment type="catalytic activity">
    <reaction evidence="8">
        <text>N-acetyl-alpha-D-glucosamine 1-phosphate + UTP + H(+) = UDP-N-acetyl-alpha-D-glucosamine + diphosphate</text>
        <dbReference type="Rhea" id="RHEA:13509"/>
        <dbReference type="ChEBI" id="CHEBI:15378"/>
        <dbReference type="ChEBI" id="CHEBI:33019"/>
        <dbReference type="ChEBI" id="CHEBI:46398"/>
        <dbReference type="ChEBI" id="CHEBI:57705"/>
        <dbReference type="ChEBI" id="CHEBI:57776"/>
        <dbReference type="EC" id="2.7.7.23"/>
    </reaction>
</comment>
<dbReference type="InterPro" id="IPR050065">
    <property type="entry name" value="GlmU-like"/>
</dbReference>
<evidence type="ECO:0000256" key="2">
    <source>
        <dbReference type="ARBA" id="ARBA00005208"/>
    </source>
</evidence>
<keyword evidence="6" id="KW-0012">Acyltransferase</keyword>
<dbReference type="SUPFAM" id="SSF53448">
    <property type="entry name" value="Nucleotide-diphospho-sugar transferases"/>
    <property type="match status" value="1"/>
</dbReference>
<gene>
    <name evidence="11" type="ORF">B6F84_11745</name>
</gene>
<dbReference type="InterPro" id="IPR011004">
    <property type="entry name" value="Trimer_LpxA-like_sf"/>
</dbReference>
<dbReference type="EMBL" id="CP020477">
    <property type="protein sequence ID" value="ARM76623.1"/>
    <property type="molecule type" value="Genomic_DNA"/>
</dbReference>
<dbReference type="InterPro" id="IPR029044">
    <property type="entry name" value="Nucleotide-diphossugar_trans"/>
</dbReference>
<dbReference type="InterPro" id="IPR056729">
    <property type="entry name" value="GMPPB_C"/>
</dbReference>
<dbReference type="RefSeq" id="WP_148692414.1">
    <property type="nucleotide sequence ID" value="NZ_CP020477.1"/>
</dbReference>
<dbReference type="Pfam" id="PF00483">
    <property type="entry name" value="NTP_transferase"/>
    <property type="match status" value="1"/>
</dbReference>
<evidence type="ECO:0000259" key="10">
    <source>
        <dbReference type="Pfam" id="PF25087"/>
    </source>
</evidence>
<evidence type="ECO:0000259" key="9">
    <source>
        <dbReference type="Pfam" id="PF00483"/>
    </source>
</evidence>
<evidence type="ECO:0000256" key="5">
    <source>
        <dbReference type="ARBA" id="ARBA00023268"/>
    </source>
</evidence>
<keyword evidence="12" id="KW-1185">Reference proteome</keyword>
<dbReference type="PANTHER" id="PTHR43584:SF8">
    <property type="entry name" value="N-ACETYLMURAMATE ALPHA-1-PHOSPHATE URIDYLYLTRANSFERASE"/>
    <property type="match status" value="1"/>
</dbReference>
<organism evidence="11 12">
    <name type="scientific">Acidianus manzaensis</name>
    <dbReference type="NCBI Taxonomy" id="282676"/>
    <lineage>
        <taxon>Archaea</taxon>
        <taxon>Thermoproteota</taxon>
        <taxon>Thermoprotei</taxon>
        <taxon>Sulfolobales</taxon>
        <taxon>Sulfolobaceae</taxon>
        <taxon>Acidianus</taxon>
    </lineage>
</organism>
<evidence type="ECO:0000256" key="4">
    <source>
        <dbReference type="ARBA" id="ARBA00022695"/>
    </source>
</evidence>
<feature type="domain" description="Mannose-1-phosphate guanyltransferase C-terminal" evidence="10">
    <location>
        <begin position="246"/>
        <end position="313"/>
    </location>
</feature>
<keyword evidence="4" id="KW-0548">Nucleotidyltransferase</keyword>
<dbReference type="Gene3D" id="3.90.550.10">
    <property type="entry name" value="Spore Coat Polysaccharide Biosynthesis Protein SpsA, Chain A"/>
    <property type="match status" value="1"/>
</dbReference>
<comment type="catalytic activity">
    <reaction evidence="7">
        <text>alpha-D-glucosamine 1-phosphate + acetyl-CoA = N-acetyl-alpha-D-glucosamine 1-phosphate + CoA + H(+)</text>
        <dbReference type="Rhea" id="RHEA:13725"/>
        <dbReference type="ChEBI" id="CHEBI:15378"/>
        <dbReference type="ChEBI" id="CHEBI:57287"/>
        <dbReference type="ChEBI" id="CHEBI:57288"/>
        <dbReference type="ChEBI" id="CHEBI:57776"/>
        <dbReference type="ChEBI" id="CHEBI:58516"/>
        <dbReference type="EC" id="2.3.1.157"/>
    </reaction>
</comment>
<evidence type="ECO:0000313" key="11">
    <source>
        <dbReference type="EMBL" id="ARM76623.1"/>
    </source>
</evidence>
<proteinExistence type="predicted"/>
<sequence>MKALVLAAGKGEGLYPYTKNQQKETISILGKQIISYALEGIKKAGVNEAIIVTNDQTKKDLEINVDISYEIVNQKTPEISGAVKDGMEKIDDETFLLAFGDIIAPPEFYMSLMNSYVTGSSKAVFSLVPVYEGMQTYGLAKIIDNKIEITKENTTLALAGAYIIPKGDFTDLLEYFKSLSNSSRYFIWSGKWIDIGYPEDLINAIELLLSDKKTIISENAEISKTAIIGKGIIIDDKAIVDDYAVIKGPAYIGKEAYIGSYSLIRDYTSIEANVKIGAYTEITHSLIGEKAEIGSKSYLTFSVVGKNTKIGASTITVSYPANPVRSKENKLGALISPGEEIPHGSIIGPNFKK</sequence>
<dbReference type="Pfam" id="PF25087">
    <property type="entry name" value="GMPPB_C"/>
    <property type="match status" value="1"/>
</dbReference>
<dbReference type="SUPFAM" id="SSF51161">
    <property type="entry name" value="Trimeric LpxA-like enzymes"/>
    <property type="match status" value="1"/>
</dbReference>
<keyword evidence="5" id="KW-0511">Multifunctional enzyme</keyword>
<dbReference type="GO" id="GO:0003977">
    <property type="term" value="F:UDP-N-acetylglucosamine diphosphorylase activity"/>
    <property type="evidence" value="ECO:0007669"/>
    <property type="project" value="UniProtKB-EC"/>
</dbReference>
<dbReference type="Proteomes" id="UP000193404">
    <property type="component" value="Chromosome"/>
</dbReference>
<dbReference type="InterPro" id="IPR005835">
    <property type="entry name" value="NTP_transferase_dom"/>
</dbReference>
<evidence type="ECO:0000256" key="6">
    <source>
        <dbReference type="ARBA" id="ARBA00023315"/>
    </source>
</evidence>
<evidence type="ECO:0000256" key="8">
    <source>
        <dbReference type="ARBA" id="ARBA00048493"/>
    </source>
</evidence>
<evidence type="ECO:0000256" key="7">
    <source>
        <dbReference type="ARBA" id="ARBA00048247"/>
    </source>
</evidence>
<dbReference type="OrthoDB" id="15372at2157"/>
<dbReference type="GeneID" id="41591607"/>
<comment type="pathway">
    <text evidence="2">Nucleotide-sugar biosynthesis; UDP-N-acetyl-alpha-D-glucosamine biosynthesis; UDP-N-acetyl-alpha-D-glucosamine from N-acetyl-alpha-D-glucosamine 1-phosphate: step 1/1.</text>
</comment>
<keyword evidence="3 11" id="KW-0808">Transferase</keyword>
<dbReference type="KEGG" id="aman:B6F84_11745"/>
<comment type="pathway">
    <text evidence="1">Nucleotide-sugar biosynthesis; UDP-N-acetyl-alpha-D-glucosamine biosynthesis; N-acetyl-alpha-D-glucosamine 1-phosphate from alpha-D-glucosamine 6-phosphate (route II): step 2/2.</text>
</comment>
<reference evidence="11 12" key="1">
    <citation type="submission" date="2017-03" db="EMBL/GenBank/DDBJ databases">
        <title>Sulfur activation and transportation mechanism of thermophilic Archaea Acidianus manzaensis YN-25.</title>
        <authorList>
            <person name="Ma Y."/>
            <person name="Yang Y."/>
            <person name="Xia J."/>
        </authorList>
    </citation>
    <scope>NUCLEOTIDE SEQUENCE [LARGE SCALE GENOMIC DNA]</scope>
    <source>
        <strain evidence="11 12">YN-25</strain>
    </source>
</reference>
<dbReference type="AlphaFoldDB" id="A0A1W6K253"/>
<dbReference type="PANTHER" id="PTHR43584">
    <property type="entry name" value="NUCLEOTIDYL TRANSFERASE"/>
    <property type="match status" value="1"/>
</dbReference>
<dbReference type="GO" id="GO:0019134">
    <property type="term" value="F:glucosamine-1-phosphate N-acetyltransferase activity"/>
    <property type="evidence" value="ECO:0007669"/>
    <property type="project" value="UniProtKB-EC"/>
</dbReference>
<name>A0A1W6K253_9CREN</name>
<dbReference type="Gene3D" id="2.160.10.10">
    <property type="entry name" value="Hexapeptide repeat proteins"/>
    <property type="match status" value="1"/>
</dbReference>
<feature type="domain" description="Nucleotidyl transferase" evidence="9">
    <location>
        <begin position="2"/>
        <end position="145"/>
    </location>
</feature>
<dbReference type="STRING" id="282676.B6F84_11745"/>
<evidence type="ECO:0000256" key="3">
    <source>
        <dbReference type="ARBA" id="ARBA00022679"/>
    </source>
</evidence>